<organism evidence="4 5">
    <name type="scientific">Schaalia cardiffensis F0333</name>
    <dbReference type="NCBI Taxonomy" id="888050"/>
    <lineage>
        <taxon>Bacteria</taxon>
        <taxon>Bacillati</taxon>
        <taxon>Actinomycetota</taxon>
        <taxon>Actinomycetes</taxon>
        <taxon>Actinomycetales</taxon>
        <taxon>Actinomycetaceae</taxon>
        <taxon>Schaalia</taxon>
    </lineage>
</organism>
<dbReference type="PANTHER" id="PTHR12304">
    <property type="entry name" value="INOSINE-URIDINE PREFERRING NUCLEOSIDE HYDROLASE"/>
    <property type="match status" value="1"/>
</dbReference>
<sequence>MRFCKGCGSELYALGHPSYSVEFLVPRKEHAVKKRPLYFDCDPGVDDALALAYLLNSSEVSLVGIGTICGNVDVEHTTENALRLLALAGRQDVPVTMGERCYLTREYTHRAVQIHGANGIGDVELPPSDLAPTGESAAEMILHLSDEYEGELEICAVGPLTNLARALDLDPSLPQRVKQVVVMGGAALVPGNVSPVAEANIFCDPEAASAVVRAPWDVTLVGLDVTLENVMEESHREQLLASDQPLVGALGRILDVYYDFYQPQFGRRCSPLHDPLAAAIAVGTVKVVDSPWVNVIVDDTEGPGRGQTIADLRGQRLGPIDQEGAHVRMVLKTDRPFADHLVARILGRE</sequence>
<dbReference type="GO" id="GO:0006152">
    <property type="term" value="P:purine nucleoside catabolic process"/>
    <property type="evidence" value="ECO:0007669"/>
    <property type="project" value="TreeGrafter"/>
</dbReference>
<dbReference type="GO" id="GO:0005829">
    <property type="term" value="C:cytosol"/>
    <property type="evidence" value="ECO:0007669"/>
    <property type="project" value="TreeGrafter"/>
</dbReference>
<evidence type="ECO:0000259" key="3">
    <source>
        <dbReference type="Pfam" id="PF01156"/>
    </source>
</evidence>
<evidence type="ECO:0000313" key="4">
    <source>
        <dbReference type="EMBL" id="ENO17489.1"/>
    </source>
</evidence>
<proteinExistence type="predicted"/>
<protein>
    <submittedName>
        <fullName evidence="4">Inosine-uridine preferring nucleoside hydrolase</fullName>
        <ecNumber evidence="4">3.2.2.1</ecNumber>
    </submittedName>
</protein>
<dbReference type="CDD" id="cd02650">
    <property type="entry name" value="nuc_hydro_CaPnhB"/>
    <property type="match status" value="1"/>
</dbReference>
<keyword evidence="5" id="KW-1185">Reference proteome</keyword>
<dbReference type="eggNOG" id="COG1957">
    <property type="taxonomic scope" value="Bacteria"/>
</dbReference>
<dbReference type="STRING" id="888050.HMPREF9004_1794"/>
<dbReference type="AlphaFoldDB" id="N6WB54"/>
<evidence type="ECO:0000256" key="2">
    <source>
        <dbReference type="ARBA" id="ARBA00023295"/>
    </source>
</evidence>
<dbReference type="Proteomes" id="UP000013015">
    <property type="component" value="Unassembled WGS sequence"/>
</dbReference>
<dbReference type="Gene3D" id="3.90.245.10">
    <property type="entry name" value="Ribonucleoside hydrolase-like"/>
    <property type="match status" value="1"/>
</dbReference>
<reference evidence="4 5" key="1">
    <citation type="submission" date="2013-03" db="EMBL/GenBank/DDBJ databases">
        <title>Reference genome for the Human Microbiome Project.</title>
        <authorList>
            <person name="Aqrawi P."/>
            <person name="Ayvaz T."/>
            <person name="Bess C."/>
            <person name="Blankenburg K."/>
            <person name="Coyle M."/>
            <person name="Deng J."/>
            <person name="Forbes L."/>
            <person name="Fowler G."/>
            <person name="Francisco L."/>
            <person name="Fu Q."/>
            <person name="Gibbs R."/>
            <person name="Gross S."/>
            <person name="Gubbala S."/>
            <person name="Hale W."/>
            <person name="Hemphill L."/>
            <person name="Highlander S."/>
            <person name="Hirani K."/>
            <person name="Jackson L."/>
            <person name="Jakkamsetti A."/>
            <person name="Javaid M."/>
            <person name="Jayaseelan J.C."/>
            <person name="Jiang H."/>
            <person name="Joshi V."/>
            <person name="Korchina V."/>
            <person name="Kovar C."/>
            <person name="Lara F."/>
            <person name="Lee S."/>
            <person name="Liu Y."/>
            <person name="Mata R."/>
            <person name="Mathew T."/>
            <person name="Munidasa M."/>
            <person name="Muzny D."/>
            <person name="Nazareth L."/>
            <person name="Ngo R."/>
            <person name="Nguyen L."/>
            <person name="Nguyen N."/>
            <person name="Okwuonu G."/>
            <person name="Ongeri F."/>
            <person name="Palculict T."/>
            <person name="Patil S."/>
            <person name="Petrosino J."/>
            <person name="Pham C."/>
            <person name="Pham P."/>
            <person name="Pu L.-L."/>
            <person name="Qin X."/>
            <person name="Qu J."/>
            <person name="Reid J."/>
            <person name="Ross M."/>
            <person name="Ruth R."/>
            <person name="Saada N."/>
            <person name="San Lucas F."/>
            <person name="Santibanez J."/>
            <person name="Shang Y."/>
            <person name="Simmons D."/>
            <person name="Song X.-Z."/>
            <person name="Tang L.-Y."/>
            <person name="Thornton R."/>
            <person name="Warren J."/>
            <person name="Weissenberger G."/>
            <person name="Wilczek-Boney K."/>
            <person name="Worley K."/>
            <person name="Youmans B."/>
            <person name="Zhang J."/>
            <person name="Zhang L."/>
            <person name="Zhao Z."/>
            <person name="Zhou C."/>
            <person name="Zhu D."/>
            <person name="Zhu Y."/>
        </authorList>
    </citation>
    <scope>NUCLEOTIDE SEQUENCE [LARGE SCALE GENOMIC DNA]</scope>
    <source>
        <strain evidence="4 5">F0333</strain>
    </source>
</reference>
<accession>N6WB54</accession>
<evidence type="ECO:0000256" key="1">
    <source>
        <dbReference type="ARBA" id="ARBA00022801"/>
    </source>
</evidence>
<comment type="caution">
    <text evidence="4">The sequence shown here is derived from an EMBL/GenBank/DDBJ whole genome shotgun (WGS) entry which is preliminary data.</text>
</comment>
<dbReference type="InterPro" id="IPR023186">
    <property type="entry name" value="IUNH"/>
</dbReference>
<dbReference type="EC" id="3.2.2.1" evidence="4"/>
<keyword evidence="2 4" id="KW-0326">Glycosidase</keyword>
<keyword evidence="1 4" id="KW-0378">Hydrolase</keyword>
<dbReference type="EMBL" id="AQHZ01000025">
    <property type="protein sequence ID" value="ENO17489.1"/>
    <property type="molecule type" value="Genomic_DNA"/>
</dbReference>
<dbReference type="Pfam" id="PF01156">
    <property type="entry name" value="IU_nuc_hydro"/>
    <property type="match status" value="1"/>
</dbReference>
<dbReference type="HOGENOM" id="CLU_036838_2_1_11"/>
<dbReference type="SUPFAM" id="SSF53590">
    <property type="entry name" value="Nucleoside hydrolase"/>
    <property type="match status" value="1"/>
</dbReference>
<name>N6WB54_9ACTO</name>
<dbReference type="PANTHER" id="PTHR12304:SF4">
    <property type="entry name" value="URIDINE NUCLEOSIDASE"/>
    <property type="match status" value="1"/>
</dbReference>
<gene>
    <name evidence="4" type="ORF">HMPREF9004_1794</name>
</gene>
<dbReference type="GO" id="GO:0008477">
    <property type="term" value="F:purine nucleosidase activity"/>
    <property type="evidence" value="ECO:0007669"/>
    <property type="project" value="UniProtKB-EC"/>
</dbReference>
<dbReference type="InterPro" id="IPR036452">
    <property type="entry name" value="Ribo_hydro-like"/>
</dbReference>
<dbReference type="PATRIC" id="fig|888050.3.peg.1723"/>
<dbReference type="InterPro" id="IPR001910">
    <property type="entry name" value="Inosine/uridine_hydrolase_dom"/>
</dbReference>
<feature type="domain" description="Inosine/uridine-preferring nucleoside hydrolase" evidence="3">
    <location>
        <begin position="38"/>
        <end position="335"/>
    </location>
</feature>
<evidence type="ECO:0000313" key="5">
    <source>
        <dbReference type="Proteomes" id="UP000013015"/>
    </source>
</evidence>